<reference evidence="1" key="1">
    <citation type="submission" date="2023-10" db="EMBL/GenBank/DDBJ databases">
        <authorList>
            <person name="Rodriguez Cubillos JULIANA M."/>
            <person name="De Vega J."/>
        </authorList>
    </citation>
    <scope>NUCLEOTIDE SEQUENCE</scope>
</reference>
<dbReference type="EMBL" id="CASHSV030000615">
    <property type="protein sequence ID" value="CAJ2671145.1"/>
    <property type="molecule type" value="Genomic_DNA"/>
</dbReference>
<dbReference type="Proteomes" id="UP001177021">
    <property type="component" value="Unassembled WGS sequence"/>
</dbReference>
<sequence length="238" mass="27385">MAGKGRKRREKNYRAAHGGSTALPPPPKSSQLDALPFKLRQIISFTKHQNGSFSFPFTSSLSLSTFLFLISFPLFSDSPVLSKDKKLDQGHAQNEDTSEPLKAPECRDEQLNANDDNKNKKKRKRKEVKDLRFAMEEDKTNSQLKKKERKKKYEAKKKKHKKVEEDEILDFPGQEKIKFGDIVQAPPKLSYIPKAFKISQDASHERLRLRAIENYRSRKGWTSRPGNHRPPPVTTEDP</sequence>
<organism evidence="1 2">
    <name type="scientific">Trifolium pratense</name>
    <name type="common">Red clover</name>
    <dbReference type="NCBI Taxonomy" id="57577"/>
    <lineage>
        <taxon>Eukaryota</taxon>
        <taxon>Viridiplantae</taxon>
        <taxon>Streptophyta</taxon>
        <taxon>Embryophyta</taxon>
        <taxon>Tracheophyta</taxon>
        <taxon>Spermatophyta</taxon>
        <taxon>Magnoliopsida</taxon>
        <taxon>eudicotyledons</taxon>
        <taxon>Gunneridae</taxon>
        <taxon>Pentapetalae</taxon>
        <taxon>rosids</taxon>
        <taxon>fabids</taxon>
        <taxon>Fabales</taxon>
        <taxon>Fabaceae</taxon>
        <taxon>Papilionoideae</taxon>
        <taxon>50 kb inversion clade</taxon>
        <taxon>NPAAA clade</taxon>
        <taxon>Hologalegina</taxon>
        <taxon>IRL clade</taxon>
        <taxon>Trifolieae</taxon>
        <taxon>Trifolium</taxon>
    </lineage>
</organism>
<keyword evidence="2" id="KW-1185">Reference proteome</keyword>
<name>A0ACB0LNL2_TRIPR</name>
<evidence type="ECO:0000313" key="1">
    <source>
        <dbReference type="EMBL" id="CAJ2671145.1"/>
    </source>
</evidence>
<gene>
    <name evidence="1" type="ORF">MILVUS5_LOCUS35050</name>
</gene>
<comment type="caution">
    <text evidence="1">The sequence shown here is derived from an EMBL/GenBank/DDBJ whole genome shotgun (WGS) entry which is preliminary data.</text>
</comment>
<proteinExistence type="predicted"/>
<evidence type="ECO:0000313" key="2">
    <source>
        <dbReference type="Proteomes" id="UP001177021"/>
    </source>
</evidence>
<accession>A0ACB0LNL2</accession>
<protein>
    <submittedName>
        <fullName evidence="1">Uncharacterized protein</fullName>
    </submittedName>
</protein>